<keyword evidence="2" id="KW-1185">Reference proteome</keyword>
<gene>
    <name evidence="1" type="ORF">A6X21_10170</name>
</gene>
<dbReference type="EMBL" id="LYDR01000145">
    <property type="protein sequence ID" value="ODA29048.1"/>
    <property type="molecule type" value="Genomic_DNA"/>
</dbReference>
<evidence type="ECO:0000313" key="1">
    <source>
        <dbReference type="EMBL" id="ODA29048.1"/>
    </source>
</evidence>
<dbReference type="Proteomes" id="UP000094828">
    <property type="component" value="Unassembled WGS sequence"/>
</dbReference>
<accession>A0A1C3E724</accession>
<name>A0A1C3E724_9PLAN</name>
<organism evidence="1 2">
    <name type="scientific">Planctopirus hydrillae</name>
    <dbReference type="NCBI Taxonomy" id="1841610"/>
    <lineage>
        <taxon>Bacteria</taxon>
        <taxon>Pseudomonadati</taxon>
        <taxon>Planctomycetota</taxon>
        <taxon>Planctomycetia</taxon>
        <taxon>Planctomycetales</taxon>
        <taxon>Planctomycetaceae</taxon>
        <taxon>Planctopirus</taxon>
    </lineage>
</organism>
<reference evidence="1 2" key="1">
    <citation type="submission" date="2016-05" db="EMBL/GenBank/DDBJ databases">
        <title>Genomic and physiological characterization of Planctopirus sp. isolated from fresh water lake.</title>
        <authorList>
            <person name="Subhash Y."/>
            <person name="Ramana C."/>
        </authorList>
    </citation>
    <scope>NUCLEOTIDE SEQUENCE [LARGE SCALE GENOMIC DNA]</scope>
    <source>
        <strain evidence="1 2">JC280</strain>
    </source>
</reference>
<protein>
    <submittedName>
        <fullName evidence="1">Uncharacterized protein</fullName>
    </submittedName>
</protein>
<dbReference type="AlphaFoldDB" id="A0A1C3E724"/>
<evidence type="ECO:0000313" key="2">
    <source>
        <dbReference type="Proteomes" id="UP000094828"/>
    </source>
</evidence>
<sequence length="69" mass="7976">MQTLGTPFDDEFDLLFGSRVDSPRFEGAKTDGHHRISKTVRYWFVIVTIGVEIHQEFGDGFFLQVDRNV</sequence>
<proteinExistence type="predicted"/>
<dbReference type="STRING" id="1841610.A6X21_10170"/>
<comment type="caution">
    <text evidence="1">The sequence shown here is derived from an EMBL/GenBank/DDBJ whole genome shotgun (WGS) entry which is preliminary data.</text>
</comment>